<keyword evidence="2" id="KW-1003">Cell membrane</keyword>
<dbReference type="Pfam" id="PF13231">
    <property type="entry name" value="PMT_2"/>
    <property type="match status" value="1"/>
</dbReference>
<evidence type="ECO:0000256" key="4">
    <source>
        <dbReference type="ARBA" id="ARBA00022679"/>
    </source>
</evidence>
<dbReference type="PANTHER" id="PTHR33908">
    <property type="entry name" value="MANNOSYLTRANSFERASE YKCB-RELATED"/>
    <property type="match status" value="1"/>
</dbReference>
<feature type="transmembrane region" description="Helical" evidence="8">
    <location>
        <begin position="282"/>
        <end position="298"/>
    </location>
</feature>
<dbReference type="AlphaFoldDB" id="A0A2H0BYG6"/>
<dbReference type="GO" id="GO:0016763">
    <property type="term" value="F:pentosyltransferase activity"/>
    <property type="evidence" value="ECO:0007669"/>
    <property type="project" value="TreeGrafter"/>
</dbReference>
<keyword evidence="5 8" id="KW-0812">Transmembrane</keyword>
<protein>
    <recommendedName>
        <fullName evidence="9">Glycosyltransferase RgtA/B/C/D-like domain-containing protein</fullName>
    </recommendedName>
</protein>
<evidence type="ECO:0000313" key="11">
    <source>
        <dbReference type="Proteomes" id="UP000231246"/>
    </source>
</evidence>
<gene>
    <name evidence="10" type="ORF">COW99_01145</name>
</gene>
<evidence type="ECO:0000256" key="5">
    <source>
        <dbReference type="ARBA" id="ARBA00022692"/>
    </source>
</evidence>
<feature type="transmembrane region" description="Helical" evidence="8">
    <location>
        <begin position="142"/>
        <end position="158"/>
    </location>
</feature>
<feature type="transmembrane region" description="Helical" evidence="8">
    <location>
        <begin position="225"/>
        <end position="242"/>
    </location>
</feature>
<dbReference type="EMBL" id="PCTA01000009">
    <property type="protein sequence ID" value="PIP61988.1"/>
    <property type="molecule type" value="Genomic_DNA"/>
</dbReference>
<dbReference type="Proteomes" id="UP000231246">
    <property type="component" value="Unassembled WGS sequence"/>
</dbReference>
<comment type="subcellular location">
    <subcellularLocation>
        <location evidence="1">Cell membrane</location>
        <topology evidence="1">Multi-pass membrane protein</topology>
    </subcellularLocation>
</comment>
<sequence length="474" mass="55292">MRNLFSTSSTDNSSCFRLELNNPPAVFIYYCKIELYMLSLLWQFLNQHTPLFYLTQPIWRDEAFSILIAQTNPIEIIRATSADFTPPLFYLILDYWILLFGTSEVATRLLSLIFHFGTAIIVYPLTKLLYRELKLKNQQLPLYASILTFLNPMLLYYGFEVRAYSLLTLFVTLSFYALITRRKYIYIISAGLGLYTHYYFILAYLAQIIYLVFTTSSIKAVKKKLYVTIPVVVFAPWIPYLINQIRASSESWYYPITQQTWLTSLASLFTNYQSKPASLDKPLTYLTIATIGLAIFLATKKTRMTKLLAIWLLFPPLTLLTISEFKPLWVNRYLLHIAVVESILITLSIGMLSKKFHLLLFCLVTVCLIWFNSWFVDYQRKMDYRTPLQTLSQRLQPDDIVATTDSLVLFETRYYLQRYMKSNITKILLKEGEHLPRYVGTAIIDKKDIIYTLPTNNTVYLLNLDGSIILKPKQ</sequence>
<evidence type="ECO:0000256" key="7">
    <source>
        <dbReference type="ARBA" id="ARBA00023136"/>
    </source>
</evidence>
<reference evidence="10 11" key="1">
    <citation type="submission" date="2017-09" db="EMBL/GenBank/DDBJ databases">
        <title>Depth-based differentiation of microbial function through sediment-hosted aquifers and enrichment of novel symbionts in the deep terrestrial subsurface.</title>
        <authorList>
            <person name="Probst A.J."/>
            <person name="Ladd B."/>
            <person name="Jarett J.K."/>
            <person name="Geller-Mcgrath D.E."/>
            <person name="Sieber C.M."/>
            <person name="Emerson J.B."/>
            <person name="Anantharaman K."/>
            <person name="Thomas B.C."/>
            <person name="Malmstrom R."/>
            <person name="Stieglmeier M."/>
            <person name="Klingl A."/>
            <person name="Woyke T."/>
            <person name="Ryan C.M."/>
            <person name="Banfield J.F."/>
        </authorList>
    </citation>
    <scope>NUCLEOTIDE SEQUENCE [LARGE SCALE GENOMIC DNA]</scope>
    <source>
        <strain evidence="10">CG22_combo_CG10-13_8_21_14_all_38_20</strain>
    </source>
</reference>
<evidence type="ECO:0000256" key="3">
    <source>
        <dbReference type="ARBA" id="ARBA00022676"/>
    </source>
</evidence>
<organism evidence="10 11">
    <name type="scientific">Candidatus Roizmanbacteria bacterium CG22_combo_CG10-13_8_21_14_all_38_20</name>
    <dbReference type="NCBI Taxonomy" id="1974862"/>
    <lineage>
        <taxon>Bacteria</taxon>
        <taxon>Candidatus Roizmaniibacteriota</taxon>
    </lineage>
</organism>
<feature type="transmembrane region" description="Helical" evidence="8">
    <location>
        <begin position="192"/>
        <end position="213"/>
    </location>
</feature>
<keyword evidence="4" id="KW-0808">Transferase</keyword>
<keyword evidence="3" id="KW-0328">Glycosyltransferase</keyword>
<feature type="transmembrane region" description="Helical" evidence="8">
    <location>
        <begin position="358"/>
        <end position="376"/>
    </location>
</feature>
<dbReference type="PANTHER" id="PTHR33908:SF11">
    <property type="entry name" value="MEMBRANE PROTEIN"/>
    <property type="match status" value="1"/>
</dbReference>
<dbReference type="GO" id="GO:0009103">
    <property type="term" value="P:lipopolysaccharide biosynthetic process"/>
    <property type="evidence" value="ECO:0007669"/>
    <property type="project" value="UniProtKB-ARBA"/>
</dbReference>
<feature type="transmembrane region" description="Helical" evidence="8">
    <location>
        <begin position="164"/>
        <end position="180"/>
    </location>
</feature>
<evidence type="ECO:0000313" key="10">
    <source>
        <dbReference type="EMBL" id="PIP61988.1"/>
    </source>
</evidence>
<dbReference type="InterPro" id="IPR050297">
    <property type="entry name" value="LipidA_mod_glycosyltrf_83"/>
</dbReference>
<name>A0A2H0BYG6_9BACT</name>
<keyword evidence="6 8" id="KW-1133">Transmembrane helix</keyword>
<dbReference type="GO" id="GO:0005886">
    <property type="term" value="C:plasma membrane"/>
    <property type="evidence" value="ECO:0007669"/>
    <property type="project" value="UniProtKB-SubCell"/>
</dbReference>
<evidence type="ECO:0000259" key="9">
    <source>
        <dbReference type="Pfam" id="PF13231"/>
    </source>
</evidence>
<feature type="transmembrane region" description="Helical" evidence="8">
    <location>
        <begin position="334"/>
        <end position="352"/>
    </location>
</feature>
<comment type="caution">
    <text evidence="10">The sequence shown here is derived from an EMBL/GenBank/DDBJ whole genome shotgun (WGS) entry which is preliminary data.</text>
</comment>
<keyword evidence="7 8" id="KW-0472">Membrane</keyword>
<dbReference type="InterPro" id="IPR038731">
    <property type="entry name" value="RgtA/B/C-like"/>
</dbReference>
<evidence type="ECO:0000256" key="1">
    <source>
        <dbReference type="ARBA" id="ARBA00004651"/>
    </source>
</evidence>
<feature type="domain" description="Glycosyltransferase RgtA/B/C/D-like" evidence="9">
    <location>
        <begin position="86"/>
        <end position="239"/>
    </location>
</feature>
<evidence type="ECO:0000256" key="6">
    <source>
        <dbReference type="ARBA" id="ARBA00022989"/>
    </source>
</evidence>
<evidence type="ECO:0000256" key="8">
    <source>
        <dbReference type="SAM" id="Phobius"/>
    </source>
</evidence>
<proteinExistence type="predicted"/>
<evidence type="ECO:0000256" key="2">
    <source>
        <dbReference type="ARBA" id="ARBA00022475"/>
    </source>
</evidence>
<accession>A0A2H0BYG6</accession>
<feature type="transmembrane region" description="Helical" evidence="8">
    <location>
        <begin position="112"/>
        <end position="130"/>
    </location>
</feature>